<evidence type="ECO:0000313" key="3">
    <source>
        <dbReference type="EMBL" id="MBL7258034.1"/>
    </source>
</evidence>
<gene>
    <name evidence="3" type="ORF">JKJ07_27385</name>
</gene>
<keyword evidence="4" id="KW-1185">Reference proteome</keyword>
<protein>
    <recommendedName>
        <fullName evidence="2">Fibronectin type-III domain-containing protein</fullName>
    </recommendedName>
</protein>
<evidence type="ECO:0000256" key="1">
    <source>
        <dbReference type="SAM" id="Coils"/>
    </source>
</evidence>
<dbReference type="InterPro" id="IPR003961">
    <property type="entry name" value="FN3_dom"/>
</dbReference>
<evidence type="ECO:0000313" key="4">
    <source>
        <dbReference type="Proteomes" id="UP000598996"/>
    </source>
</evidence>
<organism evidence="3 4">
    <name type="scientific">Paractinoplanes lichenicola</name>
    <dbReference type="NCBI Taxonomy" id="2802976"/>
    <lineage>
        <taxon>Bacteria</taxon>
        <taxon>Bacillati</taxon>
        <taxon>Actinomycetota</taxon>
        <taxon>Actinomycetes</taxon>
        <taxon>Micromonosporales</taxon>
        <taxon>Micromonosporaceae</taxon>
        <taxon>Paractinoplanes</taxon>
    </lineage>
</organism>
<feature type="coiled-coil region" evidence="1">
    <location>
        <begin position="335"/>
        <end position="369"/>
    </location>
</feature>
<dbReference type="RefSeq" id="WP_202994679.1">
    <property type="nucleotide sequence ID" value="NZ_JAENHO010000008.1"/>
</dbReference>
<proteinExistence type="predicted"/>
<evidence type="ECO:0000259" key="2">
    <source>
        <dbReference type="PROSITE" id="PS50853"/>
    </source>
</evidence>
<name>A0ABS1VU72_9ACTN</name>
<dbReference type="PROSITE" id="PS50853">
    <property type="entry name" value="FN3"/>
    <property type="match status" value="1"/>
</dbReference>
<dbReference type="Proteomes" id="UP000598996">
    <property type="component" value="Unassembled WGS sequence"/>
</dbReference>
<comment type="caution">
    <text evidence="3">The sequence shown here is derived from an EMBL/GenBank/DDBJ whole genome shotgun (WGS) entry which is preliminary data.</text>
</comment>
<accession>A0ABS1VU72</accession>
<reference evidence="3 4" key="1">
    <citation type="submission" date="2021-01" db="EMBL/GenBank/DDBJ databases">
        <title>Actinoplanes sp. nov. LDG1-01 isolated from lichen.</title>
        <authorList>
            <person name="Saeng-In P."/>
            <person name="Phongsopitanun W."/>
            <person name="Kanchanasin P."/>
            <person name="Yuki M."/>
            <person name="Kudo T."/>
            <person name="Ohkuma M."/>
            <person name="Tanasupawat S."/>
        </authorList>
    </citation>
    <scope>NUCLEOTIDE SEQUENCE [LARGE SCALE GENOMIC DNA]</scope>
    <source>
        <strain evidence="3 4">LDG1-01</strain>
    </source>
</reference>
<dbReference type="EMBL" id="JAENHO010000008">
    <property type="protein sequence ID" value="MBL7258034.1"/>
    <property type="molecule type" value="Genomic_DNA"/>
</dbReference>
<feature type="domain" description="Fibronectin type-III" evidence="2">
    <location>
        <begin position="393"/>
        <end position="489"/>
    </location>
</feature>
<keyword evidence="1" id="KW-0175">Coiled coil</keyword>
<sequence>MAFDHVAYMSQVINPLRDHPGGVPANDLAGQYAVTPDMTAGELRTRLREVRSLWQRRQGGVGAAANVCAQLIGRDERLRAEHGDAMYDPGWWTRQARAHEDAVHAESRRFAEVLRNAYGAVGRITAEQLAAIATQWPSLSKLGADEAVRLAGLRLVEPIELPAASGLPGSAYRRLLDLQRQLDVPTVVQLIRPELTGDSFALLGRDAVDLGLETLARRRQEMERAADSHELRAGKEALGLLDTAARNGVDLRTVALFQLVERLQDLRARNLADALLIESATGAGLLLPDAQTVVSNLPAPTVTGPADRVRELLAEGQLRAAAQAVAQVPETDPAHAELRQTVGGLTDRVDELRRDAEQAIRDGHEEEAAQRLRDALRIADDDEDLRRRAEALPPPPVRELVARVTEQGVRLGWSAPHTAVPELLRYRVVRSDRAPRTAADGDVVVAGLSTPEAVDKDPAPARDLHYGVFASTGGDWSRAAVTVERVLPPVTAVQVRTQHDEIVCSWRVHPAAETVRVRRTTGRPPTGPDDGTPIACTRAGLTDDAGDADVFYGIVAVYRDAAGAEAFARTVVARATTGQAAPPFVSRIRVHAVAVDASTATANVTWAAPAAGTVSVRRSDAPPAWPAGATVSRGDVEAYGEPLIGDRLVQGPEVQLEATVPSGRHYYTAFTLHPTADTAIVGEPVAVAVIEPVTRLLARRNGGEVTVSWVWPPSVNLAEVTFTPAGAATPSARELVSRGQFTAKGCHLPIGHTGGRVAVQSVVRGMGGESKSSAVTAPVDGTAATVSWQVVKAGGFLSRRRELRLTTDTRCEGVEVRLVAGPGDVLPVRAEQGIPVAHLAGLELDPDVPEAVPFTMPAKVRWLRCFVTRPAGVRVNDPPIDEMKVS</sequence>